<dbReference type="SUPFAM" id="SSF52313">
    <property type="entry name" value="Ribosomal protein S2"/>
    <property type="match status" value="1"/>
</dbReference>
<keyword evidence="2" id="KW-0687">Ribonucleoprotein</keyword>
<reference evidence="2" key="1">
    <citation type="submission" date="2018-02" db="EMBL/GenBank/DDBJ databases">
        <title>The complete mitochondrial genome sequence of the green macroalga Ulva compressa (Ucom2).</title>
        <authorList>
            <person name="Liu F."/>
            <person name="Melton J.T. III."/>
        </authorList>
    </citation>
    <scope>NUCLEOTIDE SEQUENCE</scope>
    <source>
        <strain evidence="2">Ucom2</strain>
    </source>
</reference>
<dbReference type="InterPro" id="IPR005706">
    <property type="entry name" value="Ribosomal_uS2_bac/mit/plastid"/>
</dbReference>
<gene>
    <name evidence="2" type="primary">rps2</name>
</gene>
<name>A0A7R6NFG6_ULVCO</name>
<dbReference type="GO" id="GO:0006412">
    <property type="term" value="P:translation"/>
    <property type="evidence" value="ECO:0007669"/>
    <property type="project" value="InterPro"/>
</dbReference>
<dbReference type="Pfam" id="PF00318">
    <property type="entry name" value="Ribosomal_S2"/>
    <property type="match status" value="1"/>
</dbReference>
<dbReference type="GO" id="GO:0005763">
    <property type="term" value="C:mitochondrial small ribosomal subunit"/>
    <property type="evidence" value="ECO:0007669"/>
    <property type="project" value="TreeGrafter"/>
</dbReference>
<dbReference type="EMBL" id="MH013469">
    <property type="protein sequence ID" value="AZP40153.1"/>
    <property type="molecule type" value="Genomic_DNA"/>
</dbReference>
<dbReference type="AlphaFoldDB" id="A0A7R6NFG6"/>
<dbReference type="PANTHER" id="PTHR12534:SF0">
    <property type="entry name" value="SMALL RIBOSOMAL SUBUNIT PROTEIN US2M"/>
    <property type="match status" value="1"/>
</dbReference>
<sequence>MIYIINNNTTHNYSRYSTGPSRIYRASLNVNYPIQNMTNPYAWFGSDQPYVFQTKQLLCWGPDIAFFNLRNTFSNIFKALQICWSAARNNKKILFINGKDSIVADSTLVNTWLMLQYKRHNMPRKLNNICNVGSKYITHLAAPCSLTTGPQGKHPMNAFENKVLFNHLSTFLNSCCIKMPGVVNTKVHSFIKNSNSLFNCIFTQSKAFYAHYSKYPHQPKTKQAQSIKTYQFNSQTVSKDSNPNVTAGLLPFLCPKPKGKGQKQSNPLCKNENQLVSNYNQLKIKTKNAIRLQVKEGQTLTQQIAGEISVPLVGFLTNTNTGFNALQNQLNDEFHNQSKSVYFNNCLNTLVKNVVHMHHKNLGRQPALYHDISNHNYNTRSKKLQYNCSTCTYHQYYLPFSFYVRSVNSSDVLGLLPLQKQSNRQCKQKQHMVRQNVFGKILAWRLKSQHPSSLFYSKFKILNQPNKYKSKQRLGSIANKNNIDAVVHQLKLASSKSQVLFKNSNNFITFIKPVGLIRNSNKTNVNFYCNRKPSNIDKQTADQSTVFVSPVSSADTSLALLPFLCPKPKGKGQKQTYRKNSNTIMLKASLNTVKSNSINNFYISRFYNSMKNSVVNKNQNRVRLYKSSATELFKANRVSKVYKGHSRQLISRQFLLPFLCPKPKGKGQKQTKHDKKKFSNYYDKLINSNQLNQYQMFAKSPYVNNKLADIVFFINPEKNQNLVNQANSLKIPTIGVISGMPNSELGRRSCNHYSLNNLVNYPILGNPSSSFFIYTLIGMFVKALRSS</sequence>
<comment type="similarity">
    <text evidence="1">Belongs to the universal ribosomal protein uS2 family.</text>
</comment>
<proteinExistence type="inferred from homology"/>
<evidence type="ECO:0000313" key="2">
    <source>
        <dbReference type="EMBL" id="AZP40153.1"/>
    </source>
</evidence>
<evidence type="ECO:0000256" key="1">
    <source>
        <dbReference type="ARBA" id="ARBA00006242"/>
    </source>
</evidence>
<dbReference type="Gene3D" id="3.40.50.10490">
    <property type="entry name" value="Glucose-6-phosphate isomerase like protein, domain 1"/>
    <property type="match status" value="1"/>
</dbReference>
<organism evidence="2">
    <name type="scientific">Ulva compressa</name>
    <name type="common">Green alga</name>
    <name type="synonym">Enteromorpha compressa</name>
    <dbReference type="NCBI Taxonomy" id="63659"/>
    <lineage>
        <taxon>Eukaryota</taxon>
        <taxon>Viridiplantae</taxon>
        <taxon>Chlorophyta</taxon>
        <taxon>core chlorophytes</taxon>
        <taxon>Ulvophyceae</taxon>
        <taxon>OUU clade</taxon>
        <taxon>Ulvales</taxon>
        <taxon>Ulvaceae</taxon>
        <taxon>Ulva</taxon>
    </lineage>
</organism>
<keyword evidence="2" id="KW-0496">Mitochondrion</keyword>
<dbReference type="PANTHER" id="PTHR12534">
    <property type="entry name" value="30S RIBOSOMAL PROTEIN S2 PROKARYOTIC AND ORGANELLAR"/>
    <property type="match status" value="1"/>
</dbReference>
<accession>A0A7R6NFG6</accession>
<protein>
    <submittedName>
        <fullName evidence="2">Ribosomal protein S2</fullName>
    </submittedName>
</protein>
<geneLocation type="mitochondrion" evidence="2"/>
<keyword evidence="2" id="KW-0689">Ribosomal protein</keyword>
<dbReference type="GO" id="GO:0003735">
    <property type="term" value="F:structural constituent of ribosome"/>
    <property type="evidence" value="ECO:0007669"/>
    <property type="project" value="InterPro"/>
</dbReference>
<dbReference type="InterPro" id="IPR001865">
    <property type="entry name" value="Ribosomal_uS2"/>
</dbReference>
<dbReference type="InterPro" id="IPR023591">
    <property type="entry name" value="Ribosomal_uS2_flav_dom_sf"/>
</dbReference>